<dbReference type="RefSeq" id="WP_065272680.1">
    <property type="nucleotide sequence ID" value="NZ_CP015124.1"/>
</dbReference>
<dbReference type="NCBIfam" id="TIGR01803">
    <property type="entry name" value="CM-like"/>
    <property type="match status" value="1"/>
</dbReference>
<dbReference type="PANTHER" id="PTHR38041:SF1">
    <property type="entry name" value="CHORISMATE MUTASE"/>
    <property type="match status" value="1"/>
</dbReference>
<evidence type="ECO:0000256" key="3">
    <source>
        <dbReference type="PIRSR" id="PIRSR029775-1"/>
    </source>
</evidence>
<feature type="domain" description="Chorismate mutase" evidence="4">
    <location>
        <begin position="7"/>
        <end position="98"/>
    </location>
</feature>
<proteinExistence type="predicted"/>
<evidence type="ECO:0000259" key="4">
    <source>
        <dbReference type="PROSITE" id="PS51168"/>
    </source>
</evidence>
<dbReference type="SMART" id="SM00830">
    <property type="entry name" value="CM_2"/>
    <property type="match status" value="1"/>
</dbReference>
<protein>
    <recommendedName>
        <fullName evidence="1">chorismate mutase</fullName>
        <ecNumber evidence="1">5.4.99.5</ecNumber>
    </recommendedName>
</protein>
<reference evidence="6 8" key="2">
    <citation type="submission" date="2023-02" db="EMBL/GenBank/DDBJ databases">
        <title>Population genomics of bacteria associated with diatom.</title>
        <authorList>
            <person name="Xie J."/>
            <person name="Wang H."/>
        </authorList>
    </citation>
    <scope>NUCLEOTIDE SEQUENCE [LARGE SCALE GENOMIC DNA]</scope>
    <source>
        <strain evidence="6 8">PT47_8</strain>
    </source>
</reference>
<evidence type="ECO:0000313" key="6">
    <source>
        <dbReference type="EMBL" id="MDE4165396.1"/>
    </source>
</evidence>
<dbReference type="InterPro" id="IPR051331">
    <property type="entry name" value="Chorismate_mutase-related"/>
</dbReference>
<evidence type="ECO:0000313" key="8">
    <source>
        <dbReference type="Proteomes" id="UP001218364"/>
    </source>
</evidence>
<dbReference type="InterPro" id="IPR008241">
    <property type="entry name" value="Isochorismate_pyruvate-lyase"/>
</dbReference>
<feature type="binding site" evidence="3">
    <location>
        <position position="17"/>
    </location>
    <ligand>
        <name>substrate</name>
    </ligand>
</feature>
<dbReference type="GO" id="GO:0004106">
    <property type="term" value="F:chorismate mutase activity"/>
    <property type="evidence" value="ECO:0007669"/>
    <property type="project" value="UniProtKB-EC"/>
</dbReference>
<dbReference type="EMBL" id="JARCJK010000002">
    <property type="protein sequence ID" value="MDE4165396.1"/>
    <property type="molecule type" value="Genomic_DNA"/>
</dbReference>
<dbReference type="GO" id="GO:0016835">
    <property type="term" value="F:carbon-oxygen lyase activity"/>
    <property type="evidence" value="ECO:0007669"/>
    <property type="project" value="InterPro"/>
</dbReference>
<name>A0A1B0ZV17_9RHOB</name>
<dbReference type="PATRIC" id="fig|60890.4.peg.2972"/>
<keyword evidence="2" id="KW-0413">Isomerase</keyword>
<feature type="binding site" evidence="3">
    <location>
        <position position="94"/>
    </location>
    <ligand>
        <name>substrate</name>
    </ligand>
</feature>
<evidence type="ECO:0000313" key="5">
    <source>
        <dbReference type="EMBL" id="ANP37934.1"/>
    </source>
</evidence>
<dbReference type="Gene3D" id="1.20.59.10">
    <property type="entry name" value="Chorismate mutase"/>
    <property type="match status" value="1"/>
</dbReference>
<dbReference type="EMBL" id="CP015124">
    <property type="protein sequence ID" value="ANP37934.1"/>
    <property type="molecule type" value="Genomic_DNA"/>
</dbReference>
<dbReference type="EC" id="5.4.99.5" evidence="1"/>
<evidence type="ECO:0000313" key="7">
    <source>
        <dbReference type="Proteomes" id="UP000092565"/>
    </source>
</evidence>
<sequence length="101" mass="11285">MTNPKPPQDCADMGELRAAIDALDVALVRMLRARADYIDRAVELKQVNGWPARIPARVEEVVVNACRTAEAEGLDPALVEGIWRDMVDWSISREAREIPET</sequence>
<evidence type="ECO:0000256" key="1">
    <source>
        <dbReference type="ARBA" id="ARBA00012404"/>
    </source>
</evidence>
<dbReference type="AlphaFoldDB" id="A0A1B0ZV17"/>
<feature type="binding site" evidence="3">
    <location>
        <position position="34"/>
    </location>
    <ligand>
        <name>substrate</name>
    </ligand>
</feature>
<dbReference type="Proteomes" id="UP001218364">
    <property type="component" value="Unassembled WGS sequence"/>
</dbReference>
<dbReference type="GO" id="GO:0046417">
    <property type="term" value="P:chorismate metabolic process"/>
    <property type="evidence" value="ECO:0007669"/>
    <property type="project" value="InterPro"/>
</dbReference>
<dbReference type="SUPFAM" id="SSF48600">
    <property type="entry name" value="Chorismate mutase II"/>
    <property type="match status" value="1"/>
</dbReference>
<keyword evidence="7" id="KW-1185">Reference proteome</keyword>
<dbReference type="OrthoDB" id="514491at2"/>
<dbReference type="InterPro" id="IPR036979">
    <property type="entry name" value="CM_dom_sf"/>
</dbReference>
<dbReference type="GO" id="GO:0009697">
    <property type="term" value="P:salicylic acid biosynthetic process"/>
    <property type="evidence" value="ECO:0007669"/>
    <property type="project" value="InterPro"/>
</dbReference>
<reference evidence="5 7" key="1">
    <citation type="submission" date="2016-04" db="EMBL/GenBank/DDBJ databases">
        <authorList>
            <person name="Evans L.H."/>
            <person name="Alamgir A."/>
            <person name="Owens N."/>
            <person name="Weber N.D."/>
            <person name="Virtaneva K."/>
            <person name="Barbian K."/>
            <person name="Babar A."/>
            <person name="Rosenke K."/>
        </authorList>
    </citation>
    <scope>NUCLEOTIDE SEQUENCE [LARGE SCALE GENOMIC DNA]</scope>
    <source>
        <strain evidence="5 7">JL2886</strain>
    </source>
</reference>
<gene>
    <name evidence="5" type="primary">pchB</name>
    <name evidence="5" type="ORF">JL2886_03048</name>
    <name evidence="6" type="ORF">PXK24_06800</name>
</gene>
<feature type="binding site" evidence="3">
    <location>
        <position position="45"/>
    </location>
    <ligand>
        <name>substrate</name>
    </ligand>
</feature>
<dbReference type="Pfam" id="PF01817">
    <property type="entry name" value="CM_2"/>
    <property type="match status" value="1"/>
</dbReference>
<dbReference type="PROSITE" id="PS51168">
    <property type="entry name" value="CHORISMATE_MUT_2"/>
    <property type="match status" value="1"/>
</dbReference>
<accession>A0A1B0ZV17</accession>
<dbReference type="InterPro" id="IPR036263">
    <property type="entry name" value="Chorismate_II_sf"/>
</dbReference>
<dbReference type="PANTHER" id="PTHR38041">
    <property type="entry name" value="CHORISMATE MUTASE"/>
    <property type="match status" value="1"/>
</dbReference>
<dbReference type="PIRSF" id="PIRSF029775">
    <property type="entry name" value="Isochor_pyr_lyas"/>
    <property type="match status" value="1"/>
</dbReference>
<evidence type="ECO:0000256" key="2">
    <source>
        <dbReference type="ARBA" id="ARBA00023235"/>
    </source>
</evidence>
<dbReference type="Proteomes" id="UP000092565">
    <property type="component" value="Chromosome"/>
</dbReference>
<dbReference type="InterPro" id="IPR002701">
    <property type="entry name" value="CM_II_prokaryot"/>
</dbReference>
<organism evidence="5 7">
    <name type="scientific">Phaeobacter gallaeciensis</name>
    <dbReference type="NCBI Taxonomy" id="60890"/>
    <lineage>
        <taxon>Bacteria</taxon>
        <taxon>Pseudomonadati</taxon>
        <taxon>Pseudomonadota</taxon>
        <taxon>Alphaproteobacteria</taxon>
        <taxon>Rhodobacterales</taxon>
        <taxon>Roseobacteraceae</taxon>
        <taxon>Phaeobacter</taxon>
    </lineage>
</organism>